<dbReference type="PROSITE" id="PS50005">
    <property type="entry name" value="TPR"/>
    <property type="match status" value="1"/>
</dbReference>
<dbReference type="GeneID" id="14911091"/>
<dbReference type="PANTHER" id="PTHR22767">
    <property type="entry name" value="N-TERMINAL ACETYLTRANSFERASE-RELATED"/>
    <property type="match status" value="1"/>
</dbReference>
<evidence type="ECO:0008006" key="6">
    <source>
        <dbReference type="Google" id="ProtNLM"/>
    </source>
</evidence>
<dbReference type="InterPro" id="IPR021183">
    <property type="entry name" value="NatA_aux_su"/>
</dbReference>
<dbReference type="SMART" id="SM00028">
    <property type="entry name" value="TPR"/>
    <property type="match status" value="2"/>
</dbReference>
<dbReference type="InterPro" id="IPR011990">
    <property type="entry name" value="TPR-like_helical_dom_sf"/>
</dbReference>
<feature type="repeat" description="TPR" evidence="3">
    <location>
        <begin position="81"/>
        <end position="114"/>
    </location>
</feature>
<dbReference type="eggNOG" id="KOG1156">
    <property type="taxonomic scope" value="Eukaryota"/>
</dbReference>
<keyword evidence="2 3" id="KW-0802">TPR repeat</keyword>
<dbReference type="PANTHER" id="PTHR22767:SF2">
    <property type="entry name" value="N(ALPHA)-ACETYLTRANSFERASE 15_16, ISOFORM A"/>
    <property type="match status" value="1"/>
</dbReference>
<dbReference type="SUPFAM" id="SSF48452">
    <property type="entry name" value="TPR-like"/>
    <property type="match status" value="2"/>
</dbReference>
<name>G0QIT6_ICHMU</name>
<dbReference type="OMA" id="HTAINYD"/>
<protein>
    <recommendedName>
        <fullName evidence="6">Tetratricopeptide repeat protein</fullName>
    </recommendedName>
</protein>
<dbReference type="Gene3D" id="1.25.40.1040">
    <property type="match status" value="1"/>
</dbReference>
<dbReference type="InterPro" id="IPR013105">
    <property type="entry name" value="TPR_2"/>
</dbReference>
<dbReference type="RefSeq" id="XP_004040126.1">
    <property type="nucleotide sequence ID" value="XM_004040078.1"/>
</dbReference>
<sequence>MLKGAVDALDSKQTTLFKNLVKLYETKQYKKGLKQAEKLLEQKPNHSESLAMKAIFLYNTGKKQEGFDLSKKAVSLNFKSDIAWHIYGIIHRQNRNYPEAIKCYKQALTTAPDNVQILKDLALLQIQIRDIDGLCETRKKILLNKDSLVINWVGYAIALHFKGEYEQTLQIIDSINTITKNNPLKGMEKSEFLIYHSQVIGDSGDYNRQLKFLEENKNDILDKVKYNELMVEIYQKLNQLDQAELFVYALIDDNPFNKDNYKLLQVVKQLPKNPENDNQRETILQLYEQLYLKYKVNIIKYIALDYVKEENFKTKITEYIIPYFRKGMTSLFSEIKHFYKYTNKSKIIEQVLQENLLQLETSSKFCNSEEVETPCCLLWCYMLLAQHFDKVQQYEKAQEFVNKAINHTPTLIELYLVKAKIHKHLFQYQLAFEQTEKSRNMDLADRYLNNKSIKYALRCGFTKKAEYLLKLFLKDINESNPYELQSLWYEVAQDQKKQEEEQRIKNMSQAEKKKWKKQQQQIEENKVKEIVEEFKIKLDLNGEEFQNIAPLKEANISAKILVHLNIQNSKLAFQNFSILVDFYIQTERTLLLITSFIKLQNSQYCEYRIHTFKLKTAQYCFKCDIILQKNNNTQLIEYLEQSLLNNNLNLNDSILSFDLLCKYQQNSLNNKIYENLSHKFPQQAYYFSKERYIETDN</sequence>
<dbReference type="InParanoid" id="G0QIT6"/>
<dbReference type="GO" id="GO:0005737">
    <property type="term" value="C:cytoplasm"/>
    <property type="evidence" value="ECO:0007669"/>
    <property type="project" value="TreeGrafter"/>
</dbReference>
<dbReference type="Proteomes" id="UP000008983">
    <property type="component" value="Unassembled WGS sequence"/>
</dbReference>
<dbReference type="FunCoup" id="G0QIT6">
    <property type="interactions" value="372"/>
</dbReference>
<dbReference type="Pfam" id="PF07719">
    <property type="entry name" value="TPR_2"/>
    <property type="match status" value="1"/>
</dbReference>
<dbReference type="STRING" id="857967.G0QIT6"/>
<evidence type="ECO:0000256" key="2">
    <source>
        <dbReference type="ARBA" id="ARBA00022803"/>
    </source>
</evidence>
<dbReference type="Pfam" id="PF12569">
    <property type="entry name" value="NatA_aux_su"/>
    <property type="match status" value="1"/>
</dbReference>
<dbReference type="EMBL" id="GL983042">
    <property type="protein sequence ID" value="EGR34822.1"/>
    <property type="molecule type" value="Genomic_DNA"/>
</dbReference>
<keyword evidence="1" id="KW-0677">Repeat</keyword>
<evidence type="ECO:0000256" key="1">
    <source>
        <dbReference type="ARBA" id="ARBA00022737"/>
    </source>
</evidence>
<reference evidence="4 5" key="1">
    <citation type="submission" date="2011-07" db="EMBL/GenBank/DDBJ databases">
        <authorList>
            <person name="Coyne R."/>
            <person name="Brami D."/>
            <person name="Johnson J."/>
            <person name="Hostetler J."/>
            <person name="Hannick L."/>
            <person name="Clark T."/>
            <person name="Cassidy-Hanley D."/>
            <person name="Inman J."/>
        </authorList>
    </citation>
    <scope>NUCLEOTIDE SEQUENCE [LARGE SCALE GENOMIC DNA]</scope>
    <source>
        <strain evidence="4 5">G5</strain>
    </source>
</reference>
<dbReference type="AlphaFoldDB" id="G0QIT6"/>
<proteinExistence type="predicted"/>
<dbReference type="PIRSF" id="PIRSF000422">
    <property type="entry name" value="N-terminal-AcTrfase-A_aux_su"/>
    <property type="match status" value="1"/>
</dbReference>
<dbReference type="OrthoDB" id="10263032at2759"/>
<evidence type="ECO:0000313" key="4">
    <source>
        <dbReference type="EMBL" id="EGR34822.1"/>
    </source>
</evidence>
<dbReference type="InterPro" id="IPR019734">
    <property type="entry name" value="TPR_rpt"/>
</dbReference>
<keyword evidence="5" id="KW-1185">Reference proteome</keyword>
<organism evidence="4 5">
    <name type="scientific">Ichthyophthirius multifiliis</name>
    <name type="common">White spot disease agent</name>
    <name type="synonym">Ich</name>
    <dbReference type="NCBI Taxonomy" id="5932"/>
    <lineage>
        <taxon>Eukaryota</taxon>
        <taxon>Sar</taxon>
        <taxon>Alveolata</taxon>
        <taxon>Ciliophora</taxon>
        <taxon>Intramacronucleata</taxon>
        <taxon>Oligohymenophorea</taxon>
        <taxon>Hymenostomatida</taxon>
        <taxon>Ophryoglenina</taxon>
        <taxon>Ichthyophthirius</taxon>
    </lineage>
</organism>
<gene>
    <name evidence="4" type="ORF">IMG5_000490</name>
</gene>
<accession>G0QIT6</accession>
<evidence type="ECO:0000256" key="3">
    <source>
        <dbReference type="PROSITE-ProRule" id="PRU00339"/>
    </source>
</evidence>
<evidence type="ECO:0000313" key="5">
    <source>
        <dbReference type="Proteomes" id="UP000008983"/>
    </source>
</evidence>